<keyword evidence="11" id="KW-1185">Reference proteome</keyword>
<accession>A0A384K306</accession>
<dbReference type="OrthoDB" id="6077919at2759"/>
<sequence length="304" mass="34644">MPSLIQHRRSMKHCSCLCCDPLDSQEELREARQPSIDKYTCPQCKQRFAQKPSLEAHQRENLHAYCYKCDIISSTRFLNALHMQSHSSVRVTTLSSATPFWCCDCERNFKSERALTAHLRYSQVHTLQKGAEKENLQEQQDEGDRQAKCKKCPKTFKDCAALKQHLVSVHRKPLGDINFMANVERKKQFSFPSAQLHHLEAVECVSGMTKTKLNAAIAVNNSEAVKIQGPLERNTSETSASQIRSSKPTSTSFDSTITKLYSMLAIFWPQDSHGYQTCPRCPRSSTRRFKHDALQQHLSSSVHN</sequence>
<evidence type="ECO:0000256" key="1">
    <source>
        <dbReference type="ARBA" id="ARBA00004123"/>
    </source>
</evidence>
<evidence type="ECO:0000256" key="6">
    <source>
        <dbReference type="ARBA" id="ARBA00023242"/>
    </source>
</evidence>
<evidence type="ECO:0000313" key="11">
    <source>
        <dbReference type="Proteomes" id="UP000001798"/>
    </source>
</evidence>
<evidence type="ECO:0000256" key="8">
    <source>
        <dbReference type="SAM" id="MobiDB-lite"/>
    </source>
</evidence>
<reference evidence="10 11" key="2">
    <citation type="journal article" date="2012" name="Eukaryot. Cell">
        <title>Genome update of Botrytis cinerea strains B05.10 and T4.</title>
        <authorList>
            <person name="Staats M."/>
            <person name="van Kan J.A."/>
        </authorList>
    </citation>
    <scope>NUCLEOTIDE SEQUENCE [LARGE SCALE GENOMIC DNA]</scope>
    <source>
        <strain evidence="10 11">B05.10</strain>
    </source>
</reference>
<dbReference type="GO" id="GO:0008270">
    <property type="term" value="F:zinc ion binding"/>
    <property type="evidence" value="ECO:0007669"/>
    <property type="project" value="UniProtKB-KW"/>
</dbReference>
<evidence type="ECO:0000256" key="3">
    <source>
        <dbReference type="ARBA" id="ARBA00022737"/>
    </source>
</evidence>
<protein>
    <recommendedName>
        <fullName evidence="9">C2H2-type domain-containing protein</fullName>
    </recommendedName>
</protein>
<dbReference type="PANTHER" id="PTHR16515:SF49">
    <property type="entry name" value="GASTRULA ZINC FINGER PROTEIN XLCGF49.1-LIKE-RELATED"/>
    <property type="match status" value="1"/>
</dbReference>
<dbReference type="PROSITE" id="PS50157">
    <property type="entry name" value="ZINC_FINGER_C2H2_2"/>
    <property type="match status" value="3"/>
</dbReference>
<feature type="domain" description="C2H2-type" evidence="9">
    <location>
        <begin position="39"/>
        <end position="64"/>
    </location>
</feature>
<organism evidence="10 11">
    <name type="scientific">Botryotinia fuckeliana (strain B05.10)</name>
    <name type="common">Noble rot fungus</name>
    <name type="synonym">Botrytis cinerea</name>
    <dbReference type="NCBI Taxonomy" id="332648"/>
    <lineage>
        <taxon>Eukaryota</taxon>
        <taxon>Fungi</taxon>
        <taxon>Dikarya</taxon>
        <taxon>Ascomycota</taxon>
        <taxon>Pezizomycotina</taxon>
        <taxon>Leotiomycetes</taxon>
        <taxon>Helotiales</taxon>
        <taxon>Sclerotiniaceae</taxon>
        <taxon>Botrytis</taxon>
    </lineage>
</organism>
<reference evidence="10 11" key="3">
    <citation type="journal article" date="2017" name="Mol. Plant Pathol.">
        <title>A gapless genome sequence of the fungus Botrytis cinerea.</title>
        <authorList>
            <person name="Van Kan J.A."/>
            <person name="Stassen J.H."/>
            <person name="Mosbach A."/>
            <person name="Van Der Lee T.A."/>
            <person name="Faino L."/>
            <person name="Farmer A.D."/>
            <person name="Papasotiriou D.G."/>
            <person name="Zhou S."/>
            <person name="Seidl M.F."/>
            <person name="Cottam E."/>
            <person name="Edel D."/>
            <person name="Hahn M."/>
            <person name="Schwartz D.C."/>
            <person name="Dietrich R.A."/>
            <person name="Widdison S."/>
            <person name="Scalliet G."/>
        </authorList>
    </citation>
    <scope>NUCLEOTIDE SEQUENCE [LARGE SCALE GENOMIC DNA]</scope>
    <source>
        <strain evidence="10 11">B05.10</strain>
    </source>
</reference>
<dbReference type="GO" id="GO:0010468">
    <property type="term" value="P:regulation of gene expression"/>
    <property type="evidence" value="ECO:0007669"/>
    <property type="project" value="TreeGrafter"/>
</dbReference>
<evidence type="ECO:0000256" key="7">
    <source>
        <dbReference type="PROSITE-ProRule" id="PRU00042"/>
    </source>
</evidence>
<feature type="domain" description="C2H2-type" evidence="9">
    <location>
        <begin position="147"/>
        <end position="170"/>
    </location>
</feature>
<feature type="domain" description="C2H2-type" evidence="9">
    <location>
        <begin position="100"/>
        <end position="130"/>
    </location>
</feature>
<keyword evidence="6" id="KW-0539">Nucleus</keyword>
<dbReference type="PROSITE" id="PS00028">
    <property type="entry name" value="ZINC_FINGER_C2H2_1"/>
    <property type="match status" value="2"/>
</dbReference>
<evidence type="ECO:0000256" key="4">
    <source>
        <dbReference type="ARBA" id="ARBA00022771"/>
    </source>
</evidence>
<keyword evidence="5" id="KW-0862">Zinc</keyword>
<dbReference type="GeneID" id="36394862"/>
<dbReference type="KEGG" id="bfu:BCIN_14g03740"/>
<dbReference type="Gene3D" id="3.30.160.60">
    <property type="entry name" value="Classic Zinc Finger"/>
    <property type="match status" value="2"/>
</dbReference>
<proteinExistence type="predicted"/>
<dbReference type="PANTHER" id="PTHR16515">
    <property type="entry name" value="PR DOMAIN ZINC FINGER PROTEIN"/>
    <property type="match status" value="1"/>
</dbReference>
<evidence type="ECO:0000313" key="10">
    <source>
        <dbReference type="EMBL" id="ATZ57216.1"/>
    </source>
</evidence>
<evidence type="ECO:0000259" key="9">
    <source>
        <dbReference type="PROSITE" id="PS50157"/>
    </source>
</evidence>
<keyword evidence="3" id="KW-0677">Repeat</keyword>
<evidence type="ECO:0000256" key="2">
    <source>
        <dbReference type="ARBA" id="ARBA00022723"/>
    </source>
</evidence>
<dbReference type="InterPro" id="IPR013087">
    <property type="entry name" value="Znf_C2H2_type"/>
</dbReference>
<feature type="compositionally biased region" description="Polar residues" evidence="8">
    <location>
        <begin position="236"/>
        <end position="253"/>
    </location>
</feature>
<comment type="subcellular location">
    <subcellularLocation>
        <location evidence="1">Nucleus</location>
    </subcellularLocation>
</comment>
<evidence type="ECO:0000256" key="5">
    <source>
        <dbReference type="ARBA" id="ARBA00022833"/>
    </source>
</evidence>
<name>A0A384K306_BOTFB</name>
<dbReference type="EMBL" id="CP009818">
    <property type="protein sequence ID" value="ATZ57216.1"/>
    <property type="molecule type" value="Genomic_DNA"/>
</dbReference>
<reference evidence="10 11" key="1">
    <citation type="journal article" date="2011" name="PLoS Genet.">
        <title>Genomic analysis of the necrotrophic fungal pathogens Sclerotinia sclerotiorum and Botrytis cinerea.</title>
        <authorList>
            <person name="Amselem J."/>
            <person name="Cuomo C.A."/>
            <person name="van Kan J.A."/>
            <person name="Viaud M."/>
            <person name="Benito E.P."/>
            <person name="Couloux A."/>
            <person name="Coutinho P.M."/>
            <person name="de Vries R.P."/>
            <person name="Dyer P.S."/>
            <person name="Fillinger S."/>
            <person name="Fournier E."/>
            <person name="Gout L."/>
            <person name="Hahn M."/>
            <person name="Kohn L."/>
            <person name="Lapalu N."/>
            <person name="Plummer K.M."/>
            <person name="Pradier J.M."/>
            <person name="Quevillon E."/>
            <person name="Sharon A."/>
            <person name="Simon A."/>
            <person name="ten Have A."/>
            <person name="Tudzynski B."/>
            <person name="Tudzynski P."/>
            <person name="Wincker P."/>
            <person name="Andrew M."/>
            <person name="Anthouard V."/>
            <person name="Beever R.E."/>
            <person name="Beffa R."/>
            <person name="Benoit I."/>
            <person name="Bouzid O."/>
            <person name="Brault B."/>
            <person name="Chen Z."/>
            <person name="Choquer M."/>
            <person name="Collemare J."/>
            <person name="Cotton P."/>
            <person name="Danchin E.G."/>
            <person name="Da Silva C."/>
            <person name="Gautier A."/>
            <person name="Giraud C."/>
            <person name="Giraud T."/>
            <person name="Gonzalez C."/>
            <person name="Grossetete S."/>
            <person name="Guldener U."/>
            <person name="Henrissat B."/>
            <person name="Howlett B.J."/>
            <person name="Kodira C."/>
            <person name="Kretschmer M."/>
            <person name="Lappartient A."/>
            <person name="Leroch M."/>
            <person name="Levis C."/>
            <person name="Mauceli E."/>
            <person name="Neuveglise C."/>
            <person name="Oeser B."/>
            <person name="Pearson M."/>
            <person name="Poulain J."/>
            <person name="Poussereau N."/>
            <person name="Quesneville H."/>
            <person name="Rascle C."/>
            <person name="Schumacher J."/>
            <person name="Segurens B."/>
            <person name="Sexton A."/>
            <person name="Silva E."/>
            <person name="Sirven C."/>
            <person name="Soanes D.M."/>
            <person name="Talbot N.J."/>
            <person name="Templeton M."/>
            <person name="Yandava C."/>
            <person name="Yarden O."/>
            <person name="Zeng Q."/>
            <person name="Rollins J.A."/>
            <person name="Lebrun M.H."/>
            <person name="Dickman M."/>
        </authorList>
    </citation>
    <scope>NUCLEOTIDE SEQUENCE [LARGE SCALE GENOMIC DNA]</scope>
    <source>
        <strain evidence="10 11">B05.10</strain>
    </source>
</reference>
<gene>
    <name evidence="10" type="ORF">BCIN_14g03740</name>
</gene>
<keyword evidence="2" id="KW-0479">Metal-binding</keyword>
<dbReference type="InterPro" id="IPR050331">
    <property type="entry name" value="Zinc_finger"/>
</dbReference>
<dbReference type="RefSeq" id="XP_024553008.1">
    <property type="nucleotide sequence ID" value="XM_024697193.1"/>
</dbReference>
<feature type="region of interest" description="Disordered" evidence="8">
    <location>
        <begin position="231"/>
        <end position="253"/>
    </location>
</feature>
<dbReference type="SMART" id="SM00355">
    <property type="entry name" value="ZnF_C2H2"/>
    <property type="match status" value="5"/>
</dbReference>
<dbReference type="VEuPathDB" id="FungiDB:Bcin14g03740"/>
<dbReference type="Proteomes" id="UP000001798">
    <property type="component" value="Chromosome 14"/>
</dbReference>
<dbReference type="GO" id="GO:0005634">
    <property type="term" value="C:nucleus"/>
    <property type="evidence" value="ECO:0007669"/>
    <property type="project" value="UniProtKB-SubCell"/>
</dbReference>
<dbReference type="FunFam" id="3.30.160.60:FF:000100">
    <property type="entry name" value="Zinc finger 45-like"/>
    <property type="match status" value="1"/>
</dbReference>
<dbReference type="InterPro" id="IPR036236">
    <property type="entry name" value="Znf_C2H2_sf"/>
</dbReference>
<dbReference type="AlphaFoldDB" id="A0A384K306"/>
<dbReference type="Pfam" id="PF00096">
    <property type="entry name" value="zf-C2H2"/>
    <property type="match status" value="2"/>
</dbReference>
<keyword evidence="4 7" id="KW-0863">Zinc-finger</keyword>
<dbReference type="SUPFAM" id="SSF57667">
    <property type="entry name" value="beta-beta-alpha zinc fingers"/>
    <property type="match status" value="1"/>
</dbReference>